<reference evidence="2 3" key="1">
    <citation type="submission" date="2018-03" db="EMBL/GenBank/DDBJ databases">
        <title>The complete genome of bacterial strain SGAir0260.</title>
        <authorList>
            <person name="Schuster S.C."/>
        </authorList>
    </citation>
    <scope>NUCLEOTIDE SEQUENCE [LARGE SCALE GENOMIC DNA]</scope>
    <source>
        <strain evidence="2 3">SGAir0260</strain>
    </source>
</reference>
<name>A0AB73UM50_BACCE</name>
<dbReference type="EMBL" id="CP028009">
    <property type="protein sequence ID" value="QHV45459.1"/>
    <property type="molecule type" value="Genomic_DNA"/>
</dbReference>
<feature type="domain" description="Antitoxin SocA-like Panacea" evidence="1">
    <location>
        <begin position="28"/>
        <end position="120"/>
    </location>
</feature>
<dbReference type="AlphaFoldDB" id="A0AB73UM50"/>
<dbReference type="Pfam" id="PF13274">
    <property type="entry name" value="SocA_Panacea"/>
    <property type="match status" value="1"/>
</dbReference>
<accession>A0AB73UM50</accession>
<evidence type="ECO:0000313" key="2">
    <source>
        <dbReference type="EMBL" id="QHV45459.1"/>
    </source>
</evidence>
<dbReference type="Proteomes" id="UP000464780">
    <property type="component" value="Chromosome"/>
</dbReference>
<protein>
    <submittedName>
        <fullName evidence="2">SocA family protein</fullName>
    </submittedName>
</protein>
<organism evidence="2 3">
    <name type="scientific">Bacillus cereus</name>
    <dbReference type="NCBI Taxonomy" id="1396"/>
    <lineage>
        <taxon>Bacteria</taxon>
        <taxon>Bacillati</taxon>
        <taxon>Bacillota</taxon>
        <taxon>Bacilli</taxon>
        <taxon>Bacillales</taxon>
        <taxon>Bacillaceae</taxon>
        <taxon>Bacillus</taxon>
        <taxon>Bacillus cereus group</taxon>
    </lineage>
</organism>
<gene>
    <name evidence="2" type="ORF">C1N66_20825</name>
</gene>
<dbReference type="RefSeq" id="WP_162280379.1">
    <property type="nucleotide sequence ID" value="NZ_CP028009.1"/>
</dbReference>
<sequence length="155" mass="18172">MAKALEVAKYLVSKSVPGTEESITNLKLQKLLYYAQGFHLAIQDSPLFMERIEAWVHGPVVPEVYSEFKHFAYNEIDTHYDVRMIDLTEEEKKLLNDVWSIFKSYSGKVLEEMTHNEEPWVNARKGLGTFDYSNERIKKKDIKQYFAKEYIVQAI</sequence>
<proteinExistence type="predicted"/>
<evidence type="ECO:0000259" key="1">
    <source>
        <dbReference type="Pfam" id="PF13274"/>
    </source>
</evidence>
<evidence type="ECO:0000313" key="3">
    <source>
        <dbReference type="Proteomes" id="UP000464780"/>
    </source>
</evidence>
<dbReference type="InterPro" id="IPR025272">
    <property type="entry name" value="SocA_Panacea"/>
</dbReference>